<organism evidence="17 18">
    <name type="scientific">Seongchinamella unica</name>
    <dbReference type="NCBI Taxonomy" id="2547392"/>
    <lineage>
        <taxon>Bacteria</taxon>
        <taxon>Pseudomonadati</taxon>
        <taxon>Pseudomonadota</taxon>
        <taxon>Gammaproteobacteria</taxon>
        <taxon>Cellvibrionales</taxon>
        <taxon>Halieaceae</taxon>
        <taxon>Seongchinamella</taxon>
    </lineage>
</organism>
<keyword evidence="10" id="KW-0067">ATP-binding</keyword>
<dbReference type="PANTHER" id="PTHR43065">
    <property type="entry name" value="SENSOR HISTIDINE KINASE"/>
    <property type="match status" value="1"/>
</dbReference>
<dbReference type="InterPro" id="IPR005467">
    <property type="entry name" value="His_kinase_dom"/>
</dbReference>
<feature type="transmembrane region" description="Helical" evidence="14">
    <location>
        <begin position="39"/>
        <end position="59"/>
    </location>
</feature>
<comment type="subcellular location">
    <subcellularLocation>
        <location evidence="2">Membrane</location>
        <topology evidence="2">Multi-pass membrane protein</topology>
    </subcellularLocation>
</comment>
<feature type="domain" description="Histidine kinase" evidence="15">
    <location>
        <begin position="762"/>
        <end position="977"/>
    </location>
</feature>
<keyword evidence="5" id="KW-0597">Phosphoprotein</keyword>
<dbReference type="PROSITE" id="PS50112">
    <property type="entry name" value="PAS"/>
    <property type="match status" value="1"/>
</dbReference>
<dbReference type="SMART" id="SM00387">
    <property type="entry name" value="HATPase_c"/>
    <property type="match status" value="1"/>
</dbReference>
<dbReference type="CDD" id="cd00082">
    <property type="entry name" value="HisKA"/>
    <property type="match status" value="1"/>
</dbReference>
<dbReference type="AlphaFoldDB" id="A0A4R5LQ52"/>
<dbReference type="GO" id="GO:0016020">
    <property type="term" value="C:membrane"/>
    <property type="evidence" value="ECO:0007669"/>
    <property type="project" value="UniProtKB-SubCell"/>
</dbReference>
<keyword evidence="8" id="KW-0547">Nucleotide-binding</keyword>
<evidence type="ECO:0000313" key="18">
    <source>
        <dbReference type="Proteomes" id="UP000295554"/>
    </source>
</evidence>
<dbReference type="InterPro" id="IPR036890">
    <property type="entry name" value="HATPase_C_sf"/>
</dbReference>
<feature type="transmembrane region" description="Helical" evidence="14">
    <location>
        <begin position="406"/>
        <end position="430"/>
    </location>
</feature>
<evidence type="ECO:0000256" key="9">
    <source>
        <dbReference type="ARBA" id="ARBA00022777"/>
    </source>
</evidence>
<dbReference type="EC" id="2.7.13.3" evidence="4"/>
<keyword evidence="9 17" id="KW-0418">Kinase</keyword>
<feature type="transmembrane region" description="Helical" evidence="14">
    <location>
        <begin position="71"/>
        <end position="94"/>
    </location>
</feature>
<evidence type="ECO:0000256" key="2">
    <source>
        <dbReference type="ARBA" id="ARBA00004141"/>
    </source>
</evidence>
<dbReference type="InterPro" id="IPR036097">
    <property type="entry name" value="HisK_dim/P_sf"/>
</dbReference>
<dbReference type="GO" id="GO:0005524">
    <property type="term" value="F:ATP binding"/>
    <property type="evidence" value="ECO:0007669"/>
    <property type="project" value="UniProtKB-KW"/>
</dbReference>
<dbReference type="InterPro" id="IPR038377">
    <property type="entry name" value="Na/Glc_symporter_sf"/>
</dbReference>
<accession>A0A4R5LQ52</accession>
<evidence type="ECO:0000256" key="12">
    <source>
        <dbReference type="ARBA" id="ARBA00023012"/>
    </source>
</evidence>
<dbReference type="Proteomes" id="UP000295554">
    <property type="component" value="Unassembled WGS sequence"/>
</dbReference>
<evidence type="ECO:0000313" key="17">
    <source>
        <dbReference type="EMBL" id="TDG12639.1"/>
    </source>
</evidence>
<feature type="transmembrane region" description="Helical" evidence="14">
    <location>
        <begin position="380"/>
        <end position="400"/>
    </location>
</feature>
<dbReference type="SUPFAM" id="SSF55785">
    <property type="entry name" value="PYP-like sensor domain (PAS domain)"/>
    <property type="match status" value="1"/>
</dbReference>
<protein>
    <recommendedName>
        <fullName evidence="4">histidine kinase</fullName>
        <ecNumber evidence="4">2.7.13.3</ecNumber>
    </recommendedName>
</protein>
<dbReference type="PROSITE" id="PS50109">
    <property type="entry name" value="HIS_KIN"/>
    <property type="match status" value="1"/>
</dbReference>
<feature type="domain" description="PAS" evidence="16">
    <location>
        <begin position="634"/>
        <end position="678"/>
    </location>
</feature>
<evidence type="ECO:0000256" key="10">
    <source>
        <dbReference type="ARBA" id="ARBA00022840"/>
    </source>
</evidence>
<dbReference type="RefSeq" id="WP_133213618.1">
    <property type="nucleotide sequence ID" value="NZ_SMSE01000003.1"/>
</dbReference>
<dbReference type="Pfam" id="PF00512">
    <property type="entry name" value="HisKA"/>
    <property type="match status" value="1"/>
</dbReference>
<dbReference type="Gene3D" id="1.20.1730.10">
    <property type="entry name" value="Sodium/glucose cotransporter"/>
    <property type="match status" value="1"/>
</dbReference>
<dbReference type="SUPFAM" id="SSF47384">
    <property type="entry name" value="Homodimeric domain of signal transducing histidine kinase"/>
    <property type="match status" value="1"/>
</dbReference>
<feature type="transmembrane region" description="Helical" evidence="14">
    <location>
        <begin position="247"/>
        <end position="265"/>
    </location>
</feature>
<dbReference type="SMART" id="SM00388">
    <property type="entry name" value="HisKA"/>
    <property type="match status" value="1"/>
</dbReference>
<dbReference type="EMBL" id="SMSE01000003">
    <property type="protein sequence ID" value="TDG12639.1"/>
    <property type="molecule type" value="Genomic_DNA"/>
</dbReference>
<keyword evidence="7 14" id="KW-0812">Transmembrane</keyword>
<dbReference type="InterPro" id="IPR003594">
    <property type="entry name" value="HATPase_dom"/>
</dbReference>
<keyword evidence="13 14" id="KW-0472">Membrane</keyword>
<name>A0A4R5LQ52_9GAMM</name>
<sequence length="984" mass="107084">MNYSLTQILLVVAFYLSGLFVVALLADRNIIPRRISHHPAVYVLSLGVFAGAMASNGVIEVATRYGYNFLLYYAGVGMMFVLAALLLIPLLRLSRIYQLASVADLLTFRFRSPRVGAAVTIAMCLAMLPMLALQIQAVGDSVHILAGHSHLEEQEGFHHQGVALLTCLIIGVFAILFGTRHVSSQDRNTGLVTAMAFESLVKLGAMFLLMLVAVTQVFDGPADIQKWLHEFPPARDQMTHKLPIDNAHASLLVFFAGAVCMPHIFHMLFAENTESEDLRRASWGMPLYLMLLSLPVLPVAWAGMRLEHTLPMAYSGLAMGIRLDSVPVAGAAFIATLSAASATIVVTTLALANMCLNHLVLPSRVLNLGHDDDIYRNLRWLRRALITILLLAGFLFYLGLNGRQSLVELALVAFSGTLQFLPGLVATAYWPNANRKGLLAGLWGGLGFWLITVMLPATRGYVPEIGQLFSSMIADQNGIWTIATMLALAINVALFVVVSLLTPTSEEERVAAEICSMDDLSRPIRQPLPVGSAAEFAEKLAPALGERTASAEVDRALAQLQFDQQESRPYALRRLRRRVEANLSGLLGPAVAHNIIERCIPYAAGGTEDINLIERSLDAPHIQFTGLAADLDALRRRYRETLDTLPVGICSLGADGELLMWNLSMQEMTDVHAGDVLGSLITALPDPWRSLLVEFSASDSDIILKTEVTIDADNPRWVSLHKTITADGDTIILVEDISAIELMEEELLHNERLASIGRLAAGVAHEIGNPVTGIACLAQNLEYEDDPEEVGIAARDILKQTERVSRIVESLVNFSHVGSSGSELELGPCNLADCVDEAIHLLTLDREAQQVTYRNQCDRELLVLADTQRLLQVFVNILGNARDACDADGLVLVRAYTDGERVLVDVDDNGSGIPSHLQSQIFEPFFTTKEPGSGTGLGLALVYSIMEELGGTVQLTSPLHEGPSPGTRFTLQLNRASYGGAFDV</sequence>
<dbReference type="InterPro" id="IPR004358">
    <property type="entry name" value="Sig_transdc_His_kin-like_C"/>
</dbReference>
<evidence type="ECO:0000256" key="4">
    <source>
        <dbReference type="ARBA" id="ARBA00012438"/>
    </source>
</evidence>
<dbReference type="GO" id="GO:0000155">
    <property type="term" value="F:phosphorelay sensor kinase activity"/>
    <property type="evidence" value="ECO:0007669"/>
    <property type="project" value="InterPro"/>
</dbReference>
<evidence type="ECO:0000259" key="15">
    <source>
        <dbReference type="PROSITE" id="PS50109"/>
    </source>
</evidence>
<keyword evidence="6" id="KW-0808">Transferase</keyword>
<dbReference type="GO" id="GO:0022857">
    <property type="term" value="F:transmembrane transporter activity"/>
    <property type="evidence" value="ECO:0007669"/>
    <property type="project" value="InterPro"/>
</dbReference>
<dbReference type="PROSITE" id="PS50283">
    <property type="entry name" value="NA_SOLUT_SYMP_3"/>
    <property type="match status" value="1"/>
</dbReference>
<evidence type="ECO:0000256" key="1">
    <source>
        <dbReference type="ARBA" id="ARBA00000085"/>
    </source>
</evidence>
<evidence type="ECO:0000256" key="8">
    <source>
        <dbReference type="ARBA" id="ARBA00022741"/>
    </source>
</evidence>
<reference evidence="17 18" key="1">
    <citation type="submission" date="2019-03" db="EMBL/GenBank/DDBJ databases">
        <title>Seongchinamella monodicae gen. nov., sp. nov., a novel member of the Gammaproteobacteria isolated from a tidal mudflat of beach.</title>
        <authorList>
            <person name="Yang H.G."/>
            <person name="Kang J.W."/>
            <person name="Lee S.D."/>
        </authorList>
    </citation>
    <scope>NUCLEOTIDE SEQUENCE [LARGE SCALE GENOMIC DNA]</scope>
    <source>
        <strain evidence="17 18">GH4-78</strain>
    </source>
</reference>
<evidence type="ECO:0000256" key="11">
    <source>
        <dbReference type="ARBA" id="ARBA00022989"/>
    </source>
</evidence>
<evidence type="ECO:0000256" key="14">
    <source>
        <dbReference type="SAM" id="Phobius"/>
    </source>
</evidence>
<dbReference type="Gene3D" id="3.30.450.20">
    <property type="entry name" value="PAS domain"/>
    <property type="match status" value="1"/>
</dbReference>
<dbReference type="Gene3D" id="1.10.287.130">
    <property type="match status" value="1"/>
</dbReference>
<gene>
    <name evidence="17" type="ORF">E2F43_13715</name>
</gene>
<dbReference type="SMART" id="SM00091">
    <property type="entry name" value="PAS"/>
    <property type="match status" value="1"/>
</dbReference>
<feature type="transmembrane region" description="Helical" evidence="14">
    <location>
        <begin position="115"/>
        <end position="137"/>
    </location>
</feature>
<dbReference type="InterPro" id="IPR035965">
    <property type="entry name" value="PAS-like_dom_sf"/>
</dbReference>
<feature type="transmembrane region" description="Helical" evidence="14">
    <location>
        <begin position="478"/>
        <end position="501"/>
    </location>
</feature>
<feature type="transmembrane region" description="Helical" evidence="14">
    <location>
        <begin position="437"/>
        <end position="458"/>
    </location>
</feature>
<proteinExistence type="inferred from homology"/>
<dbReference type="PRINTS" id="PR00344">
    <property type="entry name" value="BCTRLSENSOR"/>
</dbReference>
<evidence type="ECO:0000259" key="16">
    <source>
        <dbReference type="PROSITE" id="PS50112"/>
    </source>
</evidence>
<feature type="transmembrane region" description="Helical" evidence="14">
    <location>
        <begin position="286"/>
        <end position="306"/>
    </location>
</feature>
<comment type="catalytic activity">
    <reaction evidence="1">
        <text>ATP + protein L-histidine = ADP + protein N-phospho-L-histidine.</text>
        <dbReference type="EC" id="2.7.13.3"/>
    </reaction>
</comment>
<keyword evidence="18" id="KW-1185">Reference proteome</keyword>
<keyword evidence="11 14" id="KW-1133">Transmembrane helix</keyword>
<evidence type="ECO:0000256" key="6">
    <source>
        <dbReference type="ARBA" id="ARBA00022679"/>
    </source>
</evidence>
<dbReference type="Pfam" id="PF02518">
    <property type="entry name" value="HATPase_c"/>
    <property type="match status" value="1"/>
</dbReference>
<dbReference type="Gene3D" id="3.30.565.10">
    <property type="entry name" value="Histidine kinase-like ATPase, C-terminal domain"/>
    <property type="match status" value="1"/>
</dbReference>
<evidence type="ECO:0000256" key="7">
    <source>
        <dbReference type="ARBA" id="ARBA00022692"/>
    </source>
</evidence>
<feature type="transmembrane region" description="Helical" evidence="14">
    <location>
        <begin position="157"/>
        <end position="179"/>
    </location>
</feature>
<dbReference type="PANTHER" id="PTHR43065:SF10">
    <property type="entry name" value="PEROXIDE STRESS-ACTIVATED HISTIDINE KINASE MAK3"/>
    <property type="match status" value="1"/>
</dbReference>
<dbReference type="InterPro" id="IPR000014">
    <property type="entry name" value="PAS"/>
</dbReference>
<comment type="caution">
    <text evidence="17">The sequence shown here is derived from an EMBL/GenBank/DDBJ whole genome shotgun (WGS) entry which is preliminary data.</text>
</comment>
<evidence type="ECO:0000256" key="13">
    <source>
        <dbReference type="ARBA" id="ARBA00023136"/>
    </source>
</evidence>
<comment type="similarity">
    <text evidence="3">Belongs to the sodium:solute symporter (SSF) (TC 2.A.21) family.</text>
</comment>
<feature type="transmembrane region" description="Helical" evidence="14">
    <location>
        <begin position="6"/>
        <end position="27"/>
    </location>
</feature>
<dbReference type="InterPro" id="IPR001734">
    <property type="entry name" value="Na/solute_symporter"/>
</dbReference>
<dbReference type="SUPFAM" id="SSF55874">
    <property type="entry name" value="ATPase domain of HSP90 chaperone/DNA topoisomerase II/histidine kinase"/>
    <property type="match status" value="1"/>
</dbReference>
<feature type="transmembrane region" description="Helical" evidence="14">
    <location>
        <begin position="326"/>
        <end position="359"/>
    </location>
</feature>
<evidence type="ECO:0000256" key="3">
    <source>
        <dbReference type="ARBA" id="ARBA00006434"/>
    </source>
</evidence>
<dbReference type="OrthoDB" id="9764438at2"/>
<dbReference type="InterPro" id="IPR003661">
    <property type="entry name" value="HisK_dim/P_dom"/>
</dbReference>
<keyword evidence="12" id="KW-0902">Two-component regulatory system</keyword>
<feature type="transmembrane region" description="Helical" evidence="14">
    <location>
        <begin position="200"/>
        <end position="218"/>
    </location>
</feature>
<evidence type="ECO:0000256" key="5">
    <source>
        <dbReference type="ARBA" id="ARBA00022553"/>
    </source>
</evidence>